<sequence length="238" mass="25363">MDSSTDPRCDHQPGRPHRSRGRGFGNRGYGRRRGGPDSRSLDRQSQGTGMAPVPAFRAVTPGIGVSIVLKVDQPTGRQVQGIVGHVLTSGNHPRGIKVRLQDGRVGRVQQIVDAATAQTASEGSSWLGRNGESIGLGPIIQTPNEATFAPSRRQYSDVRGDGFDYDNEASSRTTPNLLDFVKQPKQKKKGRSVAATPAAESASVSATVADSRLTVCPVCELFEGDEAAVAHHANSHFD</sequence>
<evidence type="ECO:0000313" key="3">
    <source>
        <dbReference type="Proteomes" id="UP000298493"/>
    </source>
</evidence>
<dbReference type="InterPro" id="IPR019240">
    <property type="entry name" value="DUF2196"/>
</dbReference>
<organism evidence="2 3">
    <name type="scientific">Venturia nashicola</name>
    <dbReference type="NCBI Taxonomy" id="86259"/>
    <lineage>
        <taxon>Eukaryota</taxon>
        <taxon>Fungi</taxon>
        <taxon>Dikarya</taxon>
        <taxon>Ascomycota</taxon>
        <taxon>Pezizomycotina</taxon>
        <taxon>Dothideomycetes</taxon>
        <taxon>Pleosporomycetidae</taxon>
        <taxon>Venturiales</taxon>
        <taxon>Venturiaceae</taxon>
        <taxon>Venturia</taxon>
    </lineage>
</organism>
<keyword evidence="3" id="KW-1185">Reference proteome</keyword>
<dbReference type="EMBL" id="SNSC02000003">
    <property type="protein sequence ID" value="TID25605.1"/>
    <property type="molecule type" value="Genomic_DNA"/>
</dbReference>
<evidence type="ECO:0000256" key="1">
    <source>
        <dbReference type="SAM" id="MobiDB-lite"/>
    </source>
</evidence>
<dbReference type="PANTHER" id="PTHR40069">
    <property type="entry name" value="YWBE PROTEIN"/>
    <property type="match status" value="1"/>
</dbReference>
<evidence type="ECO:0000313" key="2">
    <source>
        <dbReference type="EMBL" id="TID25605.1"/>
    </source>
</evidence>
<name>A0A4Z1PAC1_9PEZI</name>
<feature type="compositionally biased region" description="Basic and acidic residues" evidence="1">
    <location>
        <begin position="1"/>
        <end position="13"/>
    </location>
</feature>
<dbReference type="Proteomes" id="UP000298493">
    <property type="component" value="Unassembled WGS sequence"/>
</dbReference>
<comment type="caution">
    <text evidence="2">The sequence shown here is derived from an EMBL/GenBank/DDBJ whole genome shotgun (WGS) entry which is preliminary data.</text>
</comment>
<dbReference type="AlphaFoldDB" id="A0A4Z1PAC1"/>
<dbReference type="PANTHER" id="PTHR40069:SF1">
    <property type="entry name" value="YWBE PROTEIN"/>
    <property type="match status" value="1"/>
</dbReference>
<gene>
    <name evidence="2" type="ORF">E6O75_ATG03468</name>
</gene>
<proteinExistence type="predicted"/>
<dbReference type="NCBIfam" id="TIGR03833">
    <property type="entry name" value="YwbE family protein"/>
    <property type="match status" value="1"/>
</dbReference>
<accession>A0A4Z1PAC1</accession>
<feature type="region of interest" description="Disordered" evidence="1">
    <location>
        <begin position="1"/>
        <end position="55"/>
    </location>
</feature>
<reference evidence="2 3" key="1">
    <citation type="submission" date="2019-04" db="EMBL/GenBank/DDBJ databases">
        <title>High contiguity whole genome sequence and gene annotation resource for two Venturia nashicola isolates.</title>
        <authorList>
            <person name="Prokchorchik M."/>
            <person name="Won K."/>
            <person name="Lee Y."/>
            <person name="Choi E.D."/>
            <person name="Segonzac C."/>
            <person name="Sohn K.H."/>
        </authorList>
    </citation>
    <scope>NUCLEOTIDE SEQUENCE [LARGE SCALE GENOMIC DNA]</scope>
    <source>
        <strain evidence="2 3">PRI2</strain>
    </source>
</reference>
<dbReference type="Pfam" id="PF09962">
    <property type="entry name" value="DUF2196"/>
    <property type="match status" value="1"/>
</dbReference>
<protein>
    <submittedName>
        <fullName evidence="2">Uncharacterized protein</fullName>
    </submittedName>
</protein>